<accession>A0A1M4UYL7</accession>
<evidence type="ECO:0000313" key="1">
    <source>
        <dbReference type="EMBL" id="SHE61775.1"/>
    </source>
</evidence>
<dbReference type="Proteomes" id="UP000184485">
    <property type="component" value="Unassembled WGS sequence"/>
</dbReference>
<gene>
    <name evidence="1" type="ORF">SAMN02745157_0566</name>
</gene>
<name>A0A1M4UYL7_9HYPH</name>
<dbReference type="OrthoDB" id="7630456at2"/>
<dbReference type="RefSeq" id="WP_073051266.1">
    <property type="nucleotide sequence ID" value="NZ_FQUP01000001.1"/>
</dbReference>
<dbReference type="STRING" id="1122133.SAMN02745157_0566"/>
<sequence length="134" mass="14263">MNPSALDLQVAIVARLRADADLLGTLGGPRIHDGAPRGTEFPFVTLGDAGQSDWSDGTTAGGDVSLTLHVWSRQAGKKEAWAIAGILMRLLHDEPLTLADHHLVTLRATFAEVRRDPDGITEHGVVRLAALVEG</sequence>
<evidence type="ECO:0000313" key="2">
    <source>
        <dbReference type="Proteomes" id="UP000184485"/>
    </source>
</evidence>
<protein>
    <recommendedName>
        <fullName evidence="3">DUF3168 domain-containing protein</fullName>
    </recommendedName>
</protein>
<evidence type="ECO:0008006" key="3">
    <source>
        <dbReference type="Google" id="ProtNLM"/>
    </source>
</evidence>
<dbReference type="EMBL" id="FQUP01000001">
    <property type="protein sequence ID" value="SHE61775.1"/>
    <property type="molecule type" value="Genomic_DNA"/>
</dbReference>
<dbReference type="InterPro" id="IPR053745">
    <property type="entry name" value="Viral_Tail_Comp_sf"/>
</dbReference>
<keyword evidence="2" id="KW-1185">Reference proteome</keyword>
<dbReference type="AlphaFoldDB" id="A0A1M4UYL7"/>
<dbReference type="Gene3D" id="3.30.2000.30">
    <property type="match status" value="1"/>
</dbReference>
<proteinExistence type="predicted"/>
<reference evidence="1 2" key="1">
    <citation type="submission" date="2016-11" db="EMBL/GenBank/DDBJ databases">
        <authorList>
            <person name="Jaros S."/>
            <person name="Januszkiewicz K."/>
            <person name="Wedrychowicz H."/>
        </authorList>
    </citation>
    <scope>NUCLEOTIDE SEQUENCE [LARGE SCALE GENOMIC DNA]</scope>
    <source>
        <strain evidence="1 2">DSM 19436</strain>
    </source>
</reference>
<dbReference type="Pfam" id="PF11367">
    <property type="entry name" value="Tail_completion_gp17"/>
    <property type="match status" value="1"/>
</dbReference>
<organism evidence="1 2">
    <name type="scientific">Kaistia soli DSM 19436</name>
    <dbReference type="NCBI Taxonomy" id="1122133"/>
    <lineage>
        <taxon>Bacteria</taxon>
        <taxon>Pseudomonadati</taxon>
        <taxon>Pseudomonadota</taxon>
        <taxon>Alphaproteobacteria</taxon>
        <taxon>Hyphomicrobiales</taxon>
        <taxon>Kaistiaceae</taxon>
        <taxon>Kaistia</taxon>
    </lineage>
</organism>
<dbReference type="InterPro" id="IPR021508">
    <property type="entry name" value="Gp17-like"/>
</dbReference>